<evidence type="ECO:0000313" key="3">
    <source>
        <dbReference type="Proteomes" id="UP000186785"/>
    </source>
</evidence>
<feature type="transmembrane region" description="Helical" evidence="1">
    <location>
        <begin position="459"/>
        <end position="479"/>
    </location>
</feature>
<keyword evidence="1" id="KW-1133">Transmembrane helix</keyword>
<evidence type="ECO:0000256" key="1">
    <source>
        <dbReference type="SAM" id="Phobius"/>
    </source>
</evidence>
<keyword evidence="1" id="KW-0472">Membrane</keyword>
<dbReference type="STRING" id="1921764.BSR28_07830"/>
<feature type="transmembrane region" description="Helical" evidence="1">
    <location>
        <begin position="255"/>
        <end position="273"/>
    </location>
</feature>
<feature type="transmembrane region" description="Helical" evidence="1">
    <location>
        <begin position="171"/>
        <end position="193"/>
    </location>
</feature>
<feature type="transmembrane region" description="Helical" evidence="1">
    <location>
        <begin position="226"/>
        <end position="248"/>
    </location>
</feature>
<feature type="transmembrane region" description="Helical" evidence="1">
    <location>
        <begin position="279"/>
        <end position="296"/>
    </location>
</feature>
<dbReference type="AlphaFoldDB" id="A0A1Q5PKU2"/>
<feature type="transmembrane region" description="Helical" evidence="1">
    <location>
        <begin position="79"/>
        <end position="100"/>
    </location>
</feature>
<feature type="transmembrane region" description="Helical" evidence="1">
    <location>
        <begin position="390"/>
        <end position="412"/>
    </location>
</feature>
<keyword evidence="1" id="KW-0812">Transmembrane</keyword>
<gene>
    <name evidence="2" type="ORF">BSR29_06450</name>
</gene>
<protein>
    <submittedName>
        <fullName evidence="2">Uncharacterized protein</fullName>
    </submittedName>
</protein>
<feature type="transmembrane region" description="Helical" evidence="1">
    <location>
        <begin position="12"/>
        <end position="34"/>
    </location>
</feature>
<name>A0A1Q5PKU2_9ACTO</name>
<proteinExistence type="predicted"/>
<evidence type="ECO:0000313" key="2">
    <source>
        <dbReference type="EMBL" id="OKL47255.1"/>
    </source>
</evidence>
<feature type="transmembrane region" description="Helical" evidence="1">
    <location>
        <begin position="40"/>
        <end position="58"/>
    </location>
</feature>
<feature type="transmembrane region" description="Helical" evidence="1">
    <location>
        <begin position="364"/>
        <end position="383"/>
    </location>
</feature>
<dbReference type="EMBL" id="MQSV01000004">
    <property type="protein sequence ID" value="OKL47255.1"/>
    <property type="molecule type" value="Genomic_DNA"/>
</dbReference>
<dbReference type="Proteomes" id="UP000186785">
    <property type="component" value="Unassembled WGS sequence"/>
</dbReference>
<dbReference type="Pfam" id="PF20176">
    <property type="entry name" value="DUF6541"/>
    <property type="match status" value="1"/>
</dbReference>
<accession>A0A1Q5PKU2</accession>
<feature type="transmembrane region" description="Helical" evidence="1">
    <location>
        <begin position="200"/>
        <end position="220"/>
    </location>
</feature>
<dbReference type="InterPro" id="IPR046671">
    <property type="entry name" value="DUF6541"/>
</dbReference>
<sequence>MAASIRVRGNLVLLLSPALSVGLMSLYAVLNTFIPLPYPRIEFFFFVALLCGFGYWLSRVLTLPIIQLPEHEQGADRDWLHSFIAWLSGILAGTAGMWTFQRALGDVDLSPTLWDLQFHNGLLRFMDQHNAISPFFVSSFAGGTPIKAGSMYPNALHLTAFFAYQDNPMPALNAVAIICVGMFGLGMALLASLIFQKHLWAAPLTGFLSLDFMAFNAKVFATGGRWAYGFGFSLTPWLLIVLWALWLHISEQQKFGAYLQAIIIFLAAVLAGFNGHAGALYLLGAITIPAGLYLVLVNRKDSAKRNLALVSLALQLLTTFGLLFYGLGHVGAINYGKLSEFSDALLEGLSGGEMSRWYPSTEKIGSWSLLIMVITALIGLVLFKGRRWWLLVEVNALALYVAAVYISVPWYVLIHPLYNDRTRVACLLSLTMPLIITAGWSNWAEKLELLVPNVTAKRVVSIGIPAALILATVLPGGFARSTERFEILNAAARVPGRDLLTEPEVALMRSFAKDHPGGMLGHPATGAPLYYAVTGEPAFPRYTSMNATKEERKALTSIDQVFSNPEVCQMANKLGWKYFYFDTELYRSGNIGDTKSYEALVNLGEARDHLEQVASSGTVTIYRLPCSN</sequence>
<keyword evidence="3" id="KW-1185">Reference proteome</keyword>
<feature type="transmembrane region" description="Helical" evidence="1">
    <location>
        <begin position="308"/>
        <end position="328"/>
    </location>
</feature>
<reference evidence="2 3" key="1">
    <citation type="submission" date="2016-11" db="EMBL/GenBank/DDBJ databases">
        <title>Actinomyces gypaetusis sp. nov. isolated from the vulture Gypaetus barbatus in Qinghai Tibet Plateau China.</title>
        <authorList>
            <person name="Meng X."/>
        </authorList>
    </citation>
    <scope>NUCLEOTIDE SEQUENCE [LARGE SCALE GENOMIC DNA]</scope>
    <source>
        <strain evidence="2 3">VUL4_2</strain>
    </source>
</reference>
<comment type="caution">
    <text evidence="2">The sequence shown here is derived from an EMBL/GenBank/DDBJ whole genome shotgun (WGS) entry which is preliminary data.</text>
</comment>
<organism evidence="2 3">
    <name type="scientific">Boudabousia liubingyangii</name>
    <dbReference type="NCBI Taxonomy" id="1921764"/>
    <lineage>
        <taxon>Bacteria</taxon>
        <taxon>Bacillati</taxon>
        <taxon>Actinomycetota</taxon>
        <taxon>Actinomycetes</taxon>
        <taxon>Actinomycetales</taxon>
        <taxon>Actinomycetaceae</taxon>
        <taxon>Boudabousia</taxon>
    </lineage>
</organism>